<keyword evidence="7" id="KW-0325">Glycoprotein</keyword>
<feature type="region of interest" description="Disordered" evidence="8">
    <location>
        <begin position="670"/>
        <end position="722"/>
    </location>
</feature>
<name>A0A9D4BR38_DREPO</name>
<dbReference type="GO" id="GO:0007157">
    <property type="term" value="P:heterophilic cell-cell adhesion via plasma membrane cell adhesion molecules"/>
    <property type="evidence" value="ECO:0007669"/>
    <property type="project" value="TreeGrafter"/>
</dbReference>
<evidence type="ECO:0000313" key="13">
    <source>
        <dbReference type="Proteomes" id="UP000828390"/>
    </source>
</evidence>
<keyword evidence="5 9" id="KW-0472">Membrane</keyword>
<dbReference type="InterPro" id="IPR036179">
    <property type="entry name" value="Ig-like_dom_sf"/>
</dbReference>
<feature type="chain" id="PRO_5039197012" description="Ig-like domain-containing protein" evidence="10">
    <location>
        <begin position="24"/>
        <end position="788"/>
    </location>
</feature>
<evidence type="ECO:0000256" key="10">
    <source>
        <dbReference type="SAM" id="SignalP"/>
    </source>
</evidence>
<organism evidence="12 13">
    <name type="scientific">Dreissena polymorpha</name>
    <name type="common">Zebra mussel</name>
    <name type="synonym">Mytilus polymorpha</name>
    <dbReference type="NCBI Taxonomy" id="45954"/>
    <lineage>
        <taxon>Eukaryota</taxon>
        <taxon>Metazoa</taxon>
        <taxon>Spiralia</taxon>
        <taxon>Lophotrochozoa</taxon>
        <taxon>Mollusca</taxon>
        <taxon>Bivalvia</taxon>
        <taxon>Autobranchia</taxon>
        <taxon>Heteroconchia</taxon>
        <taxon>Euheterodonta</taxon>
        <taxon>Imparidentia</taxon>
        <taxon>Neoheterodontei</taxon>
        <taxon>Myida</taxon>
        <taxon>Dreissenoidea</taxon>
        <taxon>Dreissenidae</taxon>
        <taxon>Dreissena</taxon>
    </lineage>
</organism>
<feature type="signal peptide" evidence="10">
    <location>
        <begin position="1"/>
        <end position="23"/>
    </location>
</feature>
<feature type="compositionally biased region" description="Polar residues" evidence="8">
    <location>
        <begin position="670"/>
        <end position="685"/>
    </location>
</feature>
<proteinExistence type="predicted"/>
<feature type="transmembrane region" description="Helical" evidence="9">
    <location>
        <begin position="640"/>
        <end position="663"/>
    </location>
</feature>
<gene>
    <name evidence="12" type="ORF">DPMN_079549</name>
</gene>
<dbReference type="PROSITE" id="PS50835">
    <property type="entry name" value="IG_LIKE"/>
    <property type="match status" value="1"/>
</dbReference>
<keyword evidence="13" id="KW-1185">Reference proteome</keyword>
<reference evidence="12" key="2">
    <citation type="submission" date="2020-11" db="EMBL/GenBank/DDBJ databases">
        <authorList>
            <person name="McCartney M.A."/>
            <person name="Auch B."/>
            <person name="Kono T."/>
            <person name="Mallez S."/>
            <person name="Becker A."/>
            <person name="Gohl D.M."/>
            <person name="Silverstein K.A.T."/>
            <person name="Koren S."/>
            <person name="Bechman K.B."/>
            <person name="Herman A."/>
            <person name="Abrahante J.E."/>
            <person name="Garbe J."/>
        </authorList>
    </citation>
    <scope>NUCLEOTIDE SEQUENCE</scope>
    <source>
        <strain evidence="12">Duluth1</strain>
        <tissue evidence="12">Whole animal</tissue>
    </source>
</reference>
<accession>A0A9D4BR38</accession>
<evidence type="ECO:0000256" key="1">
    <source>
        <dbReference type="ARBA" id="ARBA00004370"/>
    </source>
</evidence>
<dbReference type="OrthoDB" id="6250964at2759"/>
<evidence type="ECO:0000256" key="4">
    <source>
        <dbReference type="ARBA" id="ARBA00022889"/>
    </source>
</evidence>
<dbReference type="InterPro" id="IPR013783">
    <property type="entry name" value="Ig-like_fold"/>
</dbReference>
<dbReference type="AlphaFoldDB" id="A0A9D4BR38"/>
<dbReference type="GO" id="GO:0005912">
    <property type="term" value="C:adherens junction"/>
    <property type="evidence" value="ECO:0007669"/>
    <property type="project" value="TreeGrafter"/>
</dbReference>
<protein>
    <recommendedName>
        <fullName evidence="11">Ig-like domain-containing protein</fullName>
    </recommendedName>
</protein>
<feature type="compositionally biased region" description="Basic and acidic residues" evidence="8">
    <location>
        <begin position="751"/>
        <end position="761"/>
    </location>
</feature>
<keyword evidence="2 10" id="KW-0732">Signal</keyword>
<dbReference type="GO" id="GO:0007156">
    <property type="term" value="P:homophilic cell adhesion via plasma membrane adhesion molecules"/>
    <property type="evidence" value="ECO:0007669"/>
    <property type="project" value="TreeGrafter"/>
</dbReference>
<feature type="domain" description="Ig-like" evidence="11">
    <location>
        <begin position="537"/>
        <end position="631"/>
    </location>
</feature>
<sequence length="788" mass="88356">MGCTVEKIVGLFLLLGQQQLTGADKVYSNSCGHIKIENPDLLFSGRNVIIHFLPNQTFNQFNVKPEIYYFGNVALVYKLLPPDNETNAYKFELINYPANLPFYIEYGRCTTETVQLNLEELTDCGHLYMRTPCVLVGSQAELVFIPAPAVVGFNKGYVLYWLETRPASTERRIFPGTGKLYKQQNESDSTYVLIISNTHKAMDGNTYRVQCTYNTSRNTYTDPITMNVFQKPDAPALGPLHDFDNCKGCLLLESNNTSREIYCKTSKTDRTNVSIELNGQPYQNIKHTDEMYIPIVKMVTDKDHLTNVTCSVINCAIKEPLVASAQLYVAKNPGKLHLNVPVIYKGMEPNITCTIKGGRPKSNLTFHMYSHSDVISSTQIDTFDNESRTYESTATATSVTSNSWNGKEIMCLQKQPYNLSEFVSEMKTTVRYMYPPSELLIQLDKSSFSKKKDSYIIDVSCNSTETNMPCTITWSPTQDELVYLKPPTNVSKGSFITYTAQLNATRQMNGRTITCAMHCAPFESKSVSEVLYIPFTPMVLINSSQVTPRKDGSSYSITCYADSYPPPNITWRYTQDGTEHTESCNKVIKCPVLVSGLLQGEKRNYVCIVEHMFGTLNASVIADGEESAMVSKENRPSSTILVVSIVVSCLFLAGLVIGIVMCIKRKRRNTSSIPSRRNGDPSTNDLQDKNRESSVEYAVVSKSRNKQTPTQSTTEIHPSQSNECAEGQLVYVELDTELLEARSTSGSKVRSRQEDTTRQEETIEYVDIDFAKKSEPPADDNIYANQVS</sequence>
<comment type="caution">
    <text evidence="12">The sequence shown here is derived from an EMBL/GenBank/DDBJ whole genome shotgun (WGS) entry which is preliminary data.</text>
</comment>
<dbReference type="Pfam" id="PF08205">
    <property type="entry name" value="C2-set_2"/>
    <property type="match status" value="1"/>
</dbReference>
<dbReference type="GO" id="GO:0016020">
    <property type="term" value="C:membrane"/>
    <property type="evidence" value="ECO:0007669"/>
    <property type="project" value="UniProtKB-SubCell"/>
</dbReference>
<feature type="region of interest" description="Disordered" evidence="8">
    <location>
        <begin position="742"/>
        <end position="763"/>
    </location>
</feature>
<keyword evidence="3" id="KW-0677">Repeat</keyword>
<evidence type="ECO:0000259" key="11">
    <source>
        <dbReference type="PROSITE" id="PS50835"/>
    </source>
</evidence>
<evidence type="ECO:0000256" key="7">
    <source>
        <dbReference type="ARBA" id="ARBA00023180"/>
    </source>
</evidence>
<evidence type="ECO:0000256" key="5">
    <source>
        <dbReference type="ARBA" id="ARBA00023136"/>
    </source>
</evidence>
<dbReference type="SUPFAM" id="SSF48726">
    <property type="entry name" value="Immunoglobulin"/>
    <property type="match status" value="1"/>
</dbReference>
<keyword evidence="6" id="KW-1015">Disulfide bond</keyword>
<dbReference type="EMBL" id="JAIWYP010000015">
    <property type="protein sequence ID" value="KAH3704493.1"/>
    <property type="molecule type" value="Genomic_DNA"/>
</dbReference>
<keyword evidence="9" id="KW-0812">Transmembrane</keyword>
<keyword evidence="9" id="KW-1133">Transmembrane helix</keyword>
<dbReference type="InterPro" id="IPR007110">
    <property type="entry name" value="Ig-like_dom"/>
</dbReference>
<evidence type="ECO:0000313" key="12">
    <source>
        <dbReference type="EMBL" id="KAH3704493.1"/>
    </source>
</evidence>
<keyword evidence="4" id="KW-0130">Cell adhesion</keyword>
<feature type="compositionally biased region" description="Polar residues" evidence="8">
    <location>
        <begin position="706"/>
        <end position="722"/>
    </location>
</feature>
<dbReference type="Proteomes" id="UP000828390">
    <property type="component" value="Unassembled WGS sequence"/>
</dbReference>
<dbReference type="InterPro" id="IPR051427">
    <property type="entry name" value="Nectin/Nectin-like"/>
</dbReference>
<evidence type="ECO:0000256" key="8">
    <source>
        <dbReference type="SAM" id="MobiDB-lite"/>
    </source>
</evidence>
<reference evidence="12" key="1">
    <citation type="journal article" date="2019" name="bioRxiv">
        <title>The Genome of the Zebra Mussel, Dreissena polymorpha: A Resource for Invasive Species Research.</title>
        <authorList>
            <person name="McCartney M.A."/>
            <person name="Auch B."/>
            <person name="Kono T."/>
            <person name="Mallez S."/>
            <person name="Zhang Y."/>
            <person name="Obille A."/>
            <person name="Becker A."/>
            <person name="Abrahante J.E."/>
            <person name="Garbe J."/>
            <person name="Badalamenti J.P."/>
            <person name="Herman A."/>
            <person name="Mangelson H."/>
            <person name="Liachko I."/>
            <person name="Sullivan S."/>
            <person name="Sone E.D."/>
            <person name="Koren S."/>
            <person name="Silverstein K.A.T."/>
            <person name="Beckman K.B."/>
            <person name="Gohl D.M."/>
        </authorList>
    </citation>
    <scope>NUCLEOTIDE SEQUENCE</scope>
    <source>
        <strain evidence="12">Duluth1</strain>
        <tissue evidence="12">Whole animal</tissue>
    </source>
</reference>
<evidence type="ECO:0000256" key="6">
    <source>
        <dbReference type="ARBA" id="ARBA00023157"/>
    </source>
</evidence>
<dbReference type="Gene3D" id="2.60.40.10">
    <property type="entry name" value="Immunoglobulins"/>
    <property type="match status" value="2"/>
</dbReference>
<evidence type="ECO:0000256" key="3">
    <source>
        <dbReference type="ARBA" id="ARBA00022737"/>
    </source>
</evidence>
<comment type="subcellular location">
    <subcellularLocation>
        <location evidence="1">Membrane</location>
    </subcellularLocation>
</comment>
<dbReference type="PANTHER" id="PTHR23277:SF108">
    <property type="entry name" value="FASCICLIN-3"/>
    <property type="match status" value="1"/>
</dbReference>
<dbReference type="InterPro" id="IPR013162">
    <property type="entry name" value="CD80_C2-set"/>
</dbReference>
<evidence type="ECO:0000256" key="2">
    <source>
        <dbReference type="ARBA" id="ARBA00022729"/>
    </source>
</evidence>
<evidence type="ECO:0000256" key="9">
    <source>
        <dbReference type="SAM" id="Phobius"/>
    </source>
</evidence>
<dbReference type="PANTHER" id="PTHR23277">
    <property type="entry name" value="NECTIN-RELATED"/>
    <property type="match status" value="1"/>
</dbReference>